<dbReference type="PANTHER" id="PTHR10334">
    <property type="entry name" value="CYSTEINE-RICH SECRETORY PROTEIN-RELATED"/>
    <property type="match status" value="1"/>
</dbReference>
<dbReference type="InterPro" id="IPR014044">
    <property type="entry name" value="CAP_dom"/>
</dbReference>
<gene>
    <name evidence="3" type="ORF">SAMN06295920_10969</name>
</gene>
<organism evidence="3 4">
    <name type="scientific">Rhizorhabdus histidinilytica</name>
    <dbReference type="NCBI Taxonomy" id="439228"/>
    <lineage>
        <taxon>Bacteria</taxon>
        <taxon>Pseudomonadati</taxon>
        <taxon>Pseudomonadota</taxon>
        <taxon>Alphaproteobacteria</taxon>
        <taxon>Sphingomonadales</taxon>
        <taxon>Sphingomonadaceae</taxon>
        <taxon>Rhizorhabdus</taxon>
    </lineage>
</organism>
<dbReference type="STRING" id="439228.SAMN06295920_10969"/>
<name>A0A1T5FCQ7_9SPHN</name>
<sequence length="180" mass="19686">MGFGWGRTKAAKLAGALALAAATPFVQGATGIDNHFEQRLLAVHNRERASLGIPPLAWNELLARDARLYAAELTRIGYLVHSEDDPAETDPQGENLWAGTRGYYGPEQMVGLWVDEKKDFQAGIFPNNSRSGDLENVAHYTQVVWRSSRAVGCALAHGRVDDFLVCRYSEGGNVIGEVPF</sequence>
<feature type="chain" id="PRO_5013273236" evidence="1">
    <location>
        <begin position="29"/>
        <end position="180"/>
    </location>
</feature>
<evidence type="ECO:0000313" key="3">
    <source>
        <dbReference type="EMBL" id="SKB93965.1"/>
    </source>
</evidence>
<dbReference type="SMART" id="SM00198">
    <property type="entry name" value="SCP"/>
    <property type="match status" value="1"/>
</dbReference>
<dbReference type="AlphaFoldDB" id="A0A1T5FCQ7"/>
<dbReference type="EMBL" id="FUYM01000009">
    <property type="protein sequence ID" value="SKB93965.1"/>
    <property type="molecule type" value="Genomic_DNA"/>
</dbReference>
<dbReference type="Gene3D" id="3.40.33.10">
    <property type="entry name" value="CAP"/>
    <property type="match status" value="1"/>
</dbReference>
<dbReference type="SUPFAM" id="SSF55797">
    <property type="entry name" value="PR-1-like"/>
    <property type="match status" value="1"/>
</dbReference>
<dbReference type="PRINTS" id="PR00837">
    <property type="entry name" value="V5TPXLIKE"/>
</dbReference>
<protein>
    <submittedName>
        <fullName evidence="3">Uncharacterized conserved protein YkwD, contains CAP (CSP/antigen 5/PR1) domain</fullName>
    </submittedName>
</protein>
<feature type="signal peptide" evidence="1">
    <location>
        <begin position="1"/>
        <end position="28"/>
    </location>
</feature>
<keyword evidence="1" id="KW-0732">Signal</keyword>
<dbReference type="Pfam" id="PF00188">
    <property type="entry name" value="CAP"/>
    <property type="match status" value="1"/>
</dbReference>
<evidence type="ECO:0000259" key="2">
    <source>
        <dbReference type="SMART" id="SM00198"/>
    </source>
</evidence>
<dbReference type="OrthoDB" id="9794228at2"/>
<evidence type="ECO:0000256" key="1">
    <source>
        <dbReference type="SAM" id="SignalP"/>
    </source>
</evidence>
<reference evidence="4" key="1">
    <citation type="submission" date="2017-02" db="EMBL/GenBank/DDBJ databases">
        <authorList>
            <person name="Varghese N."/>
            <person name="Submissions S."/>
        </authorList>
    </citation>
    <scope>NUCLEOTIDE SEQUENCE [LARGE SCALE GENOMIC DNA]</scope>
    <source>
        <strain evidence="4">UM2</strain>
    </source>
</reference>
<dbReference type="InterPro" id="IPR001283">
    <property type="entry name" value="CRISP-related"/>
</dbReference>
<dbReference type="RefSeq" id="WP_079649666.1">
    <property type="nucleotide sequence ID" value="NZ_FUYM01000009.1"/>
</dbReference>
<keyword evidence="4" id="KW-1185">Reference proteome</keyword>
<proteinExistence type="predicted"/>
<accession>A0A1T5FCQ7</accession>
<evidence type="ECO:0000313" key="4">
    <source>
        <dbReference type="Proteomes" id="UP000189818"/>
    </source>
</evidence>
<dbReference type="InterPro" id="IPR035940">
    <property type="entry name" value="CAP_sf"/>
</dbReference>
<dbReference type="Proteomes" id="UP000189818">
    <property type="component" value="Unassembled WGS sequence"/>
</dbReference>
<feature type="domain" description="SCP" evidence="2">
    <location>
        <begin position="35"/>
        <end position="176"/>
    </location>
</feature>